<dbReference type="FunFam" id="3.30.930.10:FF:000026">
    <property type="entry name" value="Seryl-tRNA synthetase, cytoplasmic"/>
    <property type="match status" value="1"/>
</dbReference>
<dbReference type="InterPro" id="IPR033729">
    <property type="entry name" value="SerRS_core"/>
</dbReference>
<feature type="binding site" evidence="9">
    <location>
        <position position="327"/>
    </location>
    <ligand>
        <name>L-serine</name>
        <dbReference type="ChEBI" id="CHEBI:33384"/>
    </ligand>
</feature>
<dbReference type="InterPro" id="IPR006195">
    <property type="entry name" value="aa-tRNA-synth_II"/>
</dbReference>
<dbReference type="Proteomes" id="UP000320333">
    <property type="component" value="Unassembled WGS sequence"/>
</dbReference>
<dbReference type="SUPFAM" id="SSF55681">
    <property type="entry name" value="Class II aaRS and biotin synthetases"/>
    <property type="match status" value="1"/>
</dbReference>
<dbReference type="AlphaFoldDB" id="A0A507FML4"/>
<evidence type="ECO:0000256" key="1">
    <source>
        <dbReference type="ARBA" id="ARBA00010728"/>
    </source>
</evidence>
<dbReference type="CDD" id="cd00770">
    <property type="entry name" value="SerRS_core"/>
    <property type="match status" value="1"/>
</dbReference>
<evidence type="ECO:0000256" key="6">
    <source>
        <dbReference type="ARBA" id="ARBA00022917"/>
    </source>
</evidence>
<dbReference type="PROSITE" id="PS50862">
    <property type="entry name" value="AA_TRNA_LIGASE_II"/>
    <property type="match status" value="1"/>
</dbReference>
<feature type="site" description="Important for serine binding" evidence="9">
    <location>
        <position position="429"/>
    </location>
</feature>
<keyword evidence="3 12" id="KW-0436">Ligase</keyword>
<dbReference type="SUPFAM" id="SSF46589">
    <property type="entry name" value="tRNA-binding arm"/>
    <property type="match status" value="1"/>
</dbReference>
<evidence type="ECO:0000256" key="7">
    <source>
        <dbReference type="ARBA" id="ARBA00023146"/>
    </source>
</evidence>
<dbReference type="Pfam" id="PF00587">
    <property type="entry name" value="tRNA-synt_2b"/>
    <property type="match status" value="1"/>
</dbReference>
<feature type="binding site" evidence="9">
    <location>
        <position position="273"/>
    </location>
    <ligand>
        <name>L-serine</name>
        <dbReference type="ChEBI" id="CHEBI:33384"/>
    </ligand>
</feature>
<name>A0A507FML4_9FUNG</name>
<dbReference type="NCBIfam" id="TIGR00414">
    <property type="entry name" value="serS"/>
    <property type="match status" value="1"/>
</dbReference>
<evidence type="ECO:0000259" key="11">
    <source>
        <dbReference type="PROSITE" id="PS50862"/>
    </source>
</evidence>
<comment type="similarity">
    <text evidence="1">Belongs to the class-II aminoacyl-tRNA synthetase family. Type-1 seryl-tRNA synthetase subfamily.</text>
</comment>
<feature type="binding site" evidence="9">
    <location>
        <position position="427"/>
    </location>
    <ligand>
        <name>L-serine</name>
        <dbReference type="ChEBI" id="CHEBI:33384"/>
    </ligand>
</feature>
<dbReference type="EC" id="6.1.1.11" evidence="2"/>
<evidence type="ECO:0000256" key="10">
    <source>
        <dbReference type="PIRSR" id="PIRSR001529-2"/>
    </source>
</evidence>
<proteinExistence type="inferred from homology"/>
<evidence type="ECO:0000313" key="12">
    <source>
        <dbReference type="EMBL" id="TPX77649.1"/>
    </source>
</evidence>
<evidence type="ECO:0000256" key="3">
    <source>
        <dbReference type="ARBA" id="ARBA00022598"/>
    </source>
</evidence>
<organism evidence="12 13">
    <name type="scientific">Chytriomyces confervae</name>
    <dbReference type="NCBI Taxonomy" id="246404"/>
    <lineage>
        <taxon>Eukaryota</taxon>
        <taxon>Fungi</taxon>
        <taxon>Fungi incertae sedis</taxon>
        <taxon>Chytridiomycota</taxon>
        <taxon>Chytridiomycota incertae sedis</taxon>
        <taxon>Chytridiomycetes</taxon>
        <taxon>Chytridiales</taxon>
        <taxon>Chytriomycetaceae</taxon>
        <taxon>Chytriomyces</taxon>
    </lineage>
</organism>
<evidence type="ECO:0000256" key="4">
    <source>
        <dbReference type="ARBA" id="ARBA00022741"/>
    </source>
</evidence>
<dbReference type="Pfam" id="PF02403">
    <property type="entry name" value="Seryl_tRNA_N"/>
    <property type="match status" value="1"/>
</dbReference>
<dbReference type="EMBL" id="QEAP01000016">
    <property type="protein sequence ID" value="TPX77649.1"/>
    <property type="molecule type" value="Genomic_DNA"/>
</dbReference>
<keyword evidence="13" id="KW-1185">Reference proteome</keyword>
<feature type="domain" description="Aminoacyl-transfer RNA synthetases class-II family profile" evidence="11">
    <location>
        <begin position="171"/>
        <end position="453"/>
    </location>
</feature>
<dbReference type="InterPro" id="IPR010978">
    <property type="entry name" value="tRNA-bd_arm"/>
</dbReference>
<dbReference type="Gene3D" id="3.30.930.10">
    <property type="entry name" value="Bira Bifunctional Protein, Domain 2"/>
    <property type="match status" value="1"/>
</dbReference>
<dbReference type="GO" id="GO:0005524">
    <property type="term" value="F:ATP binding"/>
    <property type="evidence" value="ECO:0007669"/>
    <property type="project" value="UniProtKB-KW"/>
</dbReference>
<feature type="binding site" evidence="10">
    <location>
        <begin position="320"/>
        <end position="323"/>
    </location>
    <ligand>
        <name>ATP</name>
        <dbReference type="ChEBI" id="CHEBI:30616"/>
    </ligand>
</feature>
<keyword evidence="7" id="KW-0030">Aminoacyl-tRNA synthetase</keyword>
<reference evidence="12 13" key="1">
    <citation type="journal article" date="2019" name="Sci. Rep.">
        <title>Comparative genomics of chytrid fungi reveal insights into the obligate biotrophic and pathogenic lifestyle of Synchytrium endobioticum.</title>
        <authorList>
            <person name="van de Vossenberg B.T.L.H."/>
            <person name="Warris S."/>
            <person name="Nguyen H.D.T."/>
            <person name="van Gent-Pelzer M.P.E."/>
            <person name="Joly D.L."/>
            <person name="van de Geest H.C."/>
            <person name="Bonants P.J.M."/>
            <person name="Smith D.S."/>
            <person name="Levesque C.A."/>
            <person name="van der Lee T.A.J."/>
        </authorList>
    </citation>
    <scope>NUCLEOTIDE SEQUENCE [LARGE SCALE GENOMIC DNA]</scope>
    <source>
        <strain evidence="12 13">CBS 675.73</strain>
    </source>
</reference>
<keyword evidence="4" id="KW-0547">Nucleotide-binding</keyword>
<dbReference type="InterPro" id="IPR002317">
    <property type="entry name" value="Ser-tRNA-ligase_type_1"/>
</dbReference>
<evidence type="ECO:0000313" key="13">
    <source>
        <dbReference type="Proteomes" id="UP000320333"/>
    </source>
</evidence>
<evidence type="ECO:0000256" key="9">
    <source>
        <dbReference type="PIRSR" id="PIRSR001529-1"/>
    </source>
</evidence>
<accession>A0A507FML4</accession>
<dbReference type="InterPro" id="IPR002314">
    <property type="entry name" value="aa-tRNA-synt_IIb"/>
</dbReference>
<dbReference type="InterPro" id="IPR045864">
    <property type="entry name" value="aa-tRNA-synth_II/BPL/LPL"/>
</dbReference>
<dbReference type="InterPro" id="IPR015866">
    <property type="entry name" value="Ser-tRNA-synth_1_N"/>
</dbReference>
<keyword evidence="5 10" id="KW-0067">ATP-binding</keyword>
<evidence type="ECO:0000256" key="5">
    <source>
        <dbReference type="ARBA" id="ARBA00022840"/>
    </source>
</evidence>
<dbReference type="GO" id="GO:0006434">
    <property type="term" value="P:seryl-tRNA aminoacylation"/>
    <property type="evidence" value="ECO:0007669"/>
    <property type="project" value="InterPro"/>
</dbReference>
<protein>
    <recommendedName>
        <fullName evidence="2">serine--tRNA ligase</fullName>
        <ecNumber evidence="2">6.1.1.11</ecNumber>
    </recommendedName>
    <alternativeName>
        <fullName evidence="8">Seryl-tRNA synthetase</fullName>
    </alternativeName>
</protein>
<dbReference type="OrthoDB" id="10264585at2759"/>
<feature type="binding site" evidence="10">
    <location>
        <begin position="304"/>
        <end position="306"/>
    </location>
    <ligand>
        <name>ATP</name>
        <dbReference type="ChEBI" id="CHEBI:30616"/>
    </ligand>
</feature>
<evidence type="ECO:0000256" key="8">
    <source>
        <dbReference type="ARBA" id="ARBA00031113"/>
    </source>
</evidence>
<dbReference type="STRING" id="246404.A0A507FML4"/>
<dbReference type="InterPro" id="IPR042103">
    <property type="entry name" value="SerRS_1_N_sf"/>
</dbReference>
<evidence type="ECO:0000256" key="2">
    <source>
        <dbReference type="ARBA" id="ARBA00012840"/>
    </source>
</evidence>
<feature type="binding site" evidence="10">
    <location>
        <begin position="391"/>
        <end position="394"/>
    </location>
    <ligand>
        <name>ATP</name>
        <dbReference type="ChEBI" id="CHEBI:30616"/>
    </ligand>
</feature>
<dbReference type="UniPathway" id="UPA00906">
    <property type="reaction ID" value="UER00895"/>
</dbReference>
<sequence>MLDINLFRVEKGGNPELVRESQRRRFASVEVVDEVIAMDNDWKAAKFQADEKNKDINAIQKDITSLMKSGKKDEAQTLLKKKDAMTAEKLELNLIADKKEKLLFAKIATIGNLVHDSCIMSETEDDNEILKKWWPKGEGAEAEALEKEASEKRTEMLKTMKGGHGVPGFFSHHEVLDRLDGYDPDRGNKIAGHRGYFLKDAGLELNLALVQYGLDFLADREFTKLSTPYFMKKEYMAKTAQLDEFDEALYTVKGELGPNGEETDESTKYLIATSEQPISAYHANEWLEESQLPLKYAGFSTCFRKEAGAHGRDNWGIFRVHQFEKIEQFVLTDPEKSWEMHEEMLKNAEDFYKSLGVPFRVVSIVSKALNNAAAKKYDLEAWFPFQGTYKELVSCSNCTDFQTRSLEIRFGGKKMNEVTKRYAHALNCTLTATERTLCCLLENFQTENGVIVPEPLRPYMRGKEFLPFKKVVAVAPASGEKAAKGGKK</sequence>
<dbReference type="PIRSF" id="PIRSF001529">
    <property type="entry name" value="Ser-tRNA-synth_IIa"/>
    <property type="match status" value="1"/>
</dbReference>
<comment type="caution">
    <text evidence="12">The sequence shown here is derived from an EMBL/GenBank/DDBJ whole genome shotgun (WGS) entry which is preliminary data.</text>
</comment>
<keyword evidence="6" id="KW-0648">Protein biosynthesis</keyword>
<dbReference type="PRINTS" id="PR00981">
    <property type="entry name" value="TRNASYNTHSER"/>
</dbReference>
<gene>
    <name evidence="12" type="ORF">CcCBS67573_g01079</name>
</gene>
<dbReference type="Gene3D" id="1.10.287.40">
    <property type="entry name" value="Serine-tRNA synthetase, tRNA binding domain"/>
    <property type="match status" value="1"/>
</dbReference>
<dbReference type="GO" id="GO:0004828">
    <property type="term" value="F:serine-tRNA ligase activity"/>
    <property type="evidence" value="ECO:0007669"/>
    <property type="project" value="UniProtKB-EC"/>
</dbReference>
<dbReference type="PANTHER" id="PTHR11778">
    <property type="entry name" value="SERYL-TRNA SYNTHETASE"/>
    <property type="match status" value="1"/>
</dbReference>
<feature type="binding site" evidence="9">
    <location>
        <position position="304"/>
    </location>
    <ligand>
        <name>L-serine</name>
        <dbReference type="ChEBI" id="CHEBI:33384"/>
    </ligand>
</feature>